<dbReference type="KEGG" id="ovi:T265_07160"/>
<proteinExistence type="predicted"/>
<dbReference type="Proteomes" id="UP000054324">
    <property type="component" value="Unassembled WGS sequence"/>
</dbReference>
<dbReference type="RefSeq" id="XP_009170875.1">
    <property type="nucleotide sequence ID" value="XM_009172611.1"/>
</dbReference>
<accession>A0A074ZDV6</accession>
<evidence type="ECO:0000313" key="1">
    <source>
        <dbReference type="EMBL" id="KER25358.1"/>
    </source>
</evidence>
<protein>
    <submittedName>
        <fullName evidence="1">Uncharacterized protein</fullName>
    </submittedName>
</protein>
<name>A0A074ZDV6_OPIVI</name>
<organism evidence="1 2">
    <name type="scientific">Opisthorchis viverrini</name>
    <name type="common">Southeast Asian liver fluke</name>
    <dbReference type="NCBI Taxonomy" id="6198"/>
    <lineage>
        <taxon>Eukaryota</taxon>
        <taxon>Metazoa</taxon>
        <taxon>Spiralia</taxon>
        <taxon>Lophotrochozoa</taxon>
        <taxon>Platyhelminthes</taxon>
        <taxon>Trematoda</taxon>
        <taxon>Digenea</taxon>
        <taxon>Opisthorchiida</taxon>
        <taxon>Opisthorchiata</taxon>
        <taxon>Opisthorchiidae</taxon>
        <taxon>Opisthorchis</taxon>
    </lineage>
</organism>
<dbReference type="GeneID" id="20321339"/>
<gene>
    <name evidence="1" type="ORF">T265_07160</name>
</gene>
<evidence type="ECO:0000313" key="2">
    <source>
        <dbReference type="Proteomes" id="UP000054324"/>
    </source>
</evidence>
<reference evidence="1 2" key="1">
    <citation type="submission" date="2013-11" db="EMBL/GenBank/DDBJ databases">
        <title>Opisthorchis viverrini - life in the bile duct.</title>
        <authorList>
            <person name="Young N.D."/>
            <person name="Nagarajan N."/>
            <person name="Lin S.J."/>
            <person name="Korhonen P.K."/>
            <person name="Jex A.R."/>
            <person name="Hall R.S."/>
            <person name="Safavi-Hemami H."/>
            <person name="Kaewkong W."/>
            <person name="Bertrand D."/>
            <person name="Gao S."/>
            <person name="Seet Q."/>
            <person name="Wongkham S."/>
            <person name="Teh B.T."/>
            <person name="Wongkham C."/>
            <person name="Intapan P.M."/>
            <person name="Maleewong W."/>
            <person name="Yang X."/>
            <person name="Hu M."/>
            <person name="Wang Z."/>
            <person name="Hofmann A."/>
            <person name="Sternberg P.W."/>
            <person name="Tan P."/>
            <person name="Wang J."/>
            <person name="Gasser R.B."/>
        </authorList>
    </citation>
    <scope>NUCLEOTIDE SEQUENCE [LARGE SCALE GENOMIC DNA]</scope>
</reference>
<dbReference type="AlphaFoldDB" id="A0A074ZDV6"/>
<dbReference type="EMBL" id="KL596779">
    <property type="protein sequence ID" value="KER25358.1"/>
    <property type="molecule type" value="Genomic_DNA"/>
</dbReference>
<sequence>MNLSPSPKTINIKSAYEMLTDSPYFSNQMAGLNKDFRSPYQSGKSGRLSPSVLSGVTCNLLVCSEDESDARIPLVAD</sequence>
<keyword evidence="2" id="KW-1185">Reference proteome</keyword>
<dbReference type="CTD" id="20321339"/>